<keyword evidence="3" id="KW-1185">Reference proteome</keyword>
<proteinExistence type="predicted"/>
<evidence type="ECO:0000256" key="1">
    <source>
        <dbReference type="ARBA" id="ARBA00023002"/>
    </source>
</evidence>
<reference evidence="2 3" key="1">
    <citation type="submission" date="2016-10" db="EMBL/GenBank/DDBJ databases">
        <authorList>
            <person name="de Groot N.N."/>
        </authorList>
    </citation>
    <scope>NUCLEOTIDE SEQUENCE [LARGE SCALE GENOMIC DNA]</scope>
    <source>
        <strain evidence="2 3">ATCC 700224</strain>
    </source>
</reference>
<accession>A0A1G6WZY6</accession>
<dbReference type="GO" id="GO:0016491">
    <property type="term" value="F:oxidoreductase activity"/>
    <property type="evidence" value="ECO:0007669"/>
    <property type="project" value="UniProtKB-KW"/>
</dbReference>
<dbReference type="InterPro" id="IPR029041">
    <property type="entry name" value="FAD-linked_oxidoreductase-like"/>
</dbReference>
<dbReference type="OrthoDB" id="9812555at2"/>
<gene>
    <name evidence="2" type="ORF">SAMN05421720_101304</name>
</gene>
<dbReference type="RefSeq" id="WP_092781033.1">
    <property type="nucleotide sequence ID" value="NZ_FNAP01000001.1"/>
</dbReference>
<dbReference type="STRING" id="69960.SAMN05421720_101304"/>
<evidence type="ECO:0000313" key="3">
    <source>
        <dbReference type="Proteomes" id="UP000199412"/>
    </source>
</evidence>
<dbReference type="EMBL" id="FNAP01000001">
    <property type="protein sequence ID" value="SDD70596.1"/>
    <property type="molecule type" value="Genomic_DNA"/>
</dbReference>
<dbReference type="Gene3D" id="3.20.20.220">
    <property type="match status" value="1"/>
</dbReference>
<keyword evidence="1" id="KW-0560">Oxidoreductase</keyword>
<dbReference type="AlphaFoldDB" id="A0A1G6WZY6"/>
<name>A0A1G6WZY6_9PROT</name>
<protein>
    <submittedName>
        <fullName evidence="2">Methylenetetrahydrofolate reductase (NADPH)</fullName>
    </submittedName>
</protein>
<evidence type="ECO:0000313" key="2">
    <source>
        <dbReference type="EMBL" id="SDD70596.1"/>
    </source>
</evidence>
<dbReference type="Proteomes" id="UP000199412">
    <property type="component" value="Unassembled WGS sequence"/>
</dbReference>
<sequence>MPYDSLLDREPTGFSIEITPSAARKVPSFAAVLPADTPVYVTNLPGTDVCEAMGVCRRLRDEGMRPVPHLAARGLKSRGDLAVWLDRAVGEGGVREILLIAGSGERAAGPFPDTLAVLDSGLLETAGLRGFGVAGHPEGHPNAGPAVLADALRRKQAFAAAHGFDAWIVTQFTFSAAPVLRWAETMADAGVTLPIRVGLPGPAKPATLINYARQCGVGASLRVLTRQPDVMTGLVRSWTPDTILADLTRQGLWAGRGHFAGVHLFPFGGFAKAATWATESAGRTVYPGLNADGEAVGLT</sequence>
<organism evidence="2 3">
    <name type="scientific">Rhodospira trueperi</name>
    <dbReference type="NCBI Taxonomy" id="69960"/>
    <lineage>
        <taxon>Bacteria</taxon>
        <taxon>Pseudomonadati</taxon>
        <taxon>Pseudomonadota</taxon>
        <taxon>Alphaproteobacteria</taxon>
        <taxon>Rhodospirillales</taxon>
        <taxon>Rhodospirillaceae</taxon>
        <taxon>Rhodospira</taxon>
    </lineage>
</organism>
<dbReference type="SUPFAM" id="SSF51730">
    <property type="entry name" value="FAD-linked oxidoreductase"/>
    <property type="match status" value="1"/>
</dbReference>